<evidence type="ECO:0000256" key="4">
    <source>
        <dbReference type="ARBA" id="ARBA00022840"/>
    </source>
</evidence>
<evidence type="ECO:0000256" key="1">
    <source>
        <dbReference type="ARBA" id="ARBA00022741"/>
    </source>
</evidence>
<organism evidence="8 9">
    <name type="scientific">Alicyclobacillus fodiniaquatilis</name>
    <dbReference type="NCBI Taxonomy" id="1661150"/>
    <lineage>
        <taxon>Bacteria</taxon>
        <taxon>Bacillati</taxon>
        <taxon>Bacillota</taxon>
        <taxon>Bacilli</taxon>
        <taxon>Bacillales</taxon>
        <taxon>Alicyclobacillaceae</taxon>
        <taxon>Alicyclobacillus</taxon>
    </lineage>
</organism>
<dbReference type="PROSITE" id="PS51198">
    <property type="entry name" value="UVRD_HELICASE_ATP_BIND"/>
    <property type="match status" value="1"/>
</dbReference>
<keyword evidence="2 5" id="KW-0378">Hydrolase</keyword>
<feature type="binding site" evidence="5">
    <location>
        <begin position="233"/>
        <end position="240"/>
    </location>
    <ligand>
        <name>ATP</name>
        <dbReference type="ChEBI" id="CHEBI:30616"/>
    </ligand>
</feature>
<dbReference type="Gene3D" id="3.40.50.300">
    <property type="entry name" value="P-loop containing nucleotide triphosphate hydrolases"/>
    <property type="match status" value="3"/>
</dbReference>
<dbReference type="InterPro" id="IPR027417">
    <property type="entry name" value="P-loop_NTPase"/>
</dbReference>
<evidence type="ECO:0000256" key="2">
    <source>
        <dbReference type="ARBA" id="ARBA00022801"/>
    </source>
</evidence>
<sequence length="788" mass="91267">MGITEQDWHEEKSRVLDVTNQIQERIEQLTNEVGKIKSDVIDIRKNFWDEVTINIGTTEDIIETHFSIRQQAEILSERERRYRHSAATLKQLTRLVDAPYFGRIDFQEHGEQETEQIYIGITSFRNQDENTFLVYDWRAPIASLYYDHIPGPATFQAPFGEVTGDMSLKRQYVIRNKDIQLMFDSGVTIGDELLMQALSRHSDAQMKSIVATIQREQNRIIRNDQSRMLIVQGAAGSGKTSAALQRVAYLLYKYRKTLQADQMVLFSPNPMFNSYVSTVLPELGEENMQQTTFQEYLEHRLGAEFQVEDPFAQIEYILTAVDTPDYQARINGIQFKASTDFLNMVSTYKEVLEQSGMVFYPVKFENEIIITAEQIKTHFYDFDPSIQLINRIELICEWLLNTLTDFVESQLDTEWVETEIELLDADEYDRAYKKLLRTQKGKDITFDDFEQEKQLLSRMVIQKRLKPLRKWIKQFEFVDVKALYTQLFSDQQLFTRLIGDAALPDDWSIICQQTIARLDEASLAYEDATPFLYLKEIMFGMRTNTAVRHVFIDEAQDYSPFQFAFLKRLFPRAKMTALGDLNQAIYAHMSSLDRLDTMPYLYGPEHSETIRLTRSYRSTREIVEFTRGMIPGGSEIEPFNRHGDKPQVTAVETREALHSGIVAEIEQLSKDGYKSIAIICKTASESADAYAALQKQIQLHLVTKFTPTFDKQTLVIPAYLAKGVEFDAVIIYDGSTNQYHQAHERKLFYTACTRAMHRLQIYTLGEMSPFIRTQPSDTFTYNKLANPS</sequence>
<keyword evidence="1 5" id="KW-0547">Nucleotide-binding</keyword>
<dbReference type="PANTHER" id="PTHR11070:SF17">
    <property type="entry name" value="DNA HELICASE IV"/>
    <property type="match status" value="1"/>
</dbReference>
<dbReference type="Pfam" id="PF13538">
    <property type="entry name" value="UvrD_C_2"/>
    <property type="match status" value="1"/>
</dbReference>
<dbReference type="InterPro" id="IPR027785">
    <property type="entry name" value="UvrD-like_helicase_C"/>
</dbReference>
<keyword evidence="9" id="KW-1185">Reference proteome</keyword>
<evidence type="ECO:0000313" key="8">
    <source>
        <dbReference type="EMBL" id="MFD1674983.1"/>
    </source>
</evidence>
<evidence type="ECO:0000256" key="6">
    <source>
        <dbReference type="SAM" id="Coils"/>
    </source>
</evidence>
<dbReference type="RefSeq" id="WP_377942854.1">
    <property type="nucleotide sequence ID" value="NZ_JBHUCX010000024.1"/>
</dbReference>
<evidence type="ECO:0000259" key="7">
    <source>
        <dbReference type="PROSITE" id="PS51198"/>
    </source>
</evidence>
<evidence type="ECO:0000256" key="3">
    <source>
        <dbReference type="ARBA" id="ARBA00022806"/>
    </source>
</evidence>
<feature type="domain" description="UvrD-like helicase ATP-binding" evidence="7">
    <location>
        <begin position="212"/>
        <end position="619"/>
    </location>
</feature>
<dbReference type="InterPro" id="IPR048228">
    <property type="entry name" value="HelD_bacillota"/>
</dbReference>
<dbReference type="SUPFAM" id="SSF52540">
    <property type="entry name" value="P-loop containing nucleoside triphosphate hydrolases"/>
    <property type="match status" value="1"/>
</dbReference>
<gene>
    <name evidence="8" type="primary">helD</name>
    <name evidence="8" type="ORF">ACFSB2_09785</name>
</gene>
<keyword evidence="4 5" id="KW-0067">ATP-binding</keyword>
<keyword evidence="6" id="KW-0175">Coiled coil</keyword>
<evidence type="ECO:0000256" key="5">
    <source>
        <dbReference type="PROSITE-ProRule" id="PRU00560"/>
    </source>
</evidence>
<accession>A0ABW4JG58</accession>
<keyword evidence="3 5" id="KW-0347">Helicase</keyword>
<dbReference type="NCBIfam" id="NF041464">
    <property type="entry name" value="HelD_BACSU"/>
    <property type="match status" value="1"/>
</dbReference>
<dbReference type="InterPro" id="IPR014016">
    <property type="entry name" value="UvrD-like_ATP-bd"/>
</dbReference>
<proteinExistence type="predicted"/>
<evidence type="ECO:0000313" key="9">
    <source>
        <dbReference type="Proteomes" id="UP001597079"/>
    </source>
</evidence>
<dbReference type="InterPro" id="IPR000212">
    <property type="entry name" value="DNA_helicase_UvrD/REP"/>
</dbReference>
<protein>
    <submittedName>
        <fullName evidence="8">RNA polymerase recycling motor HelD</fullName>
    </submittedName>
</protein>
<name>A0ABW4JG58_9BACL</name>
<feature type="coiled-coil region" evidence="6">
    <location>
        <begin position="19"/>
        <end position="46"/>
    </location>
</feature>
<dbReference type="PANTHER" id="PTHR11070">
    <property type="entry name" value="UVRD / RECB / PCRA DNA HELICASE FAMILY MEMBER"/>
    <property type="match status" value="1"/>
</dbReference>
<comment type="caution">
    <text evidence="8">The sequence shown here is derived from an EMBL/GenBank/DDBJ whole genome shotgun (WGS) entry which is preliminary data.</text>
</comment>
<dbReference type="Proteomes" id="UP001597079">
    <property type="component" value="Unassembled WGS sequence"/>
</dbReference>
<dbReference type="EMBL" id="JBHUCX010000024">
    <property type="protein sequence ID" value="MFD1674983.1"/>
    <property type="molecule type" value="Genomic_DNA"/>
</dbReference>
<dbReference type="Pfam" id="PF00580">
    <property type="entry name" value="UvrD-helicase"/>
    <property type="match status" value="1"/>
</dbReference>
<reference evidence="9" key="1">
    <citation type="journal article" date="2019" name="Int. J. Syst. Evol. Microbiol.">
        <title>The Global Catalogue of Microorganisms (GCM) 10K type strain sequencing project: providing services to taxonomists for standard genome sequencing and annotation.</title>
        <authorList>
            <consortium name="The Broad Institute Genomics Platform"/>
            <consortium name="The Broad Institute Genome Sequencing Center for Infectious Disease"/>
            <person name="Wu L."/>
            <person name="Ma J."/>
        </authorList>
    </citation>
    <scope>NUCLEOTIDE SEQUENCE [LARGE SCALE GENOMIC DNA]</scope>
    <source>
        <strain evidence="9">CGMCC 1.12286</strain>
    </source>
</reference>